<keyword evidence="2" id="KW-1185">Reference proteome</keyword>
<comment type="caution">
    <text evidence="1">The sequence shown here is derived from an EMBL/GenBank/DDBJ whole genome shotgun (WGS) entry which is preliminary data.</text>
</comment>
<evidence type="ECO:0000313" key="1">
    <source>
        <dbReference type="EMBL" id="MFD1222683.1"/>
    </source>
</evidence>
<dbReference type="RefSeq" id="WP_345588403.1">
    <property type="nucleotide sequence ID" value="NZ_BAABJG010000015.1"/>
</dbReference>
<dbReference type="Proteomes" id="UP001597180">
    <property type="component" value="Unassembled WGS sequence"/>
</dbReference>
<organism evidence="1 2">
    <name type="scientific">Paenibacillus vulneris</name>
    <dbReference type="NCBI Taxonomy" id="1133364"/>
    <lineage>
        <taxon>Bacteria</taxon>
        <taxon>Bacillati</taxon>
        <taxon>Bacillota</taxon>
        <taxon>Bacilli</taxon>
        <taxon>Bacillales</taxon>
        <taxon>Paenibacillaceae</taxon>
        <taxon>Paenibacillus</taxon>
    </lineage>
</organism>
<accession>A0ABW3UP09</accession>
<protein>
    <submittedName>
        <fullName evidence="1">Uncharacterized protein</fullName>
    </submittedName>
</protein>
<evidence type="ECO:0000313" key="2">
    <source>
        <dbReference type="Proteomes" id="UP001597180"/>
    </source>
</evidence>
<dbReference type="EMBL" id="JBHTLU010000031">
    <property type="protein sequence ID" value="MFD1222683.1"/>
    <property type="molecule type" value="Genomic_DNA"/>
</dbReference>
<sequence>MASFFYIYRPEGVNSKYRLIVFDDSKEAYAGERWHFILRELKGFGR</sequence>
<reference evidence="2" key="1">
    <citation type="journal article" date="2019" name="Int. J. Syst. Evol. Microbiol.">
        <title>The Global Catalogue of Microorganisms (GCM) 10K type strain sequencing project: providing services to taxonomists for standard genome sequencing and annotation.</title>
        <authorList>
            <consortium name="The Broad Institute Genomics Platform"/>
            <consortium name="The Broad Institute Genome Sequencing Center for Infectious Disease"/>
            <person name="Wu L."/>
            <person name="Ma J."/>
        </authorList>
    </citation>
    <scope>NUCLEOTIDE SEQUENCE [LARGE SCALE GENOMIC DNA]</scope>
    <source>
        <strain evidence="2">CCUG 53270</strain>
    </source>
</reference>
<gene>
    <name evidence="1" type="ORF">ACFQ4B_21430</name>
</gene>
<name>A0ABW3UP09_9BACL</name>
<proteinExistence type="predicted"/>